<proteinExistence type="predicted"/>
<dbReference type="EMBL" id="DYYG01000030">
    <property type="protein sequence ID" value="HJE23845.1"/>
    <property type="molecule type" value="Genomic_DNA"/>
</dbReference>
<reference evidence="2" key="1">
    <citation type="journal article" date="2021" name="PeerJ">
        <title>Extensive microbial diversity within the chicken gut microbiome revealed by metagenomics and culture.</title>
        <authorList>
            <person name="Gilroy R."/>
            <person name="Ravi A."/>
            <person name="Getino M."/>
            <person name="Pursley I."/>
            <person name="Horton D.L."/>
            <person name="Alikhan N.F."/>
            <person name="Baker D."/>
            <person name="Gharbi K."/>
            <person name="Hall N."/>
            <person name="Watson M."/>
            <person name="Adriaenssens E.M."/>
            <person name="Foster-Nyarko E."/>
            <person name="Jarju S."/>
            <person name="Secka A."/>
            <person name="Antonio M."/>
            <person name="Oren A."/>
            <person name="Chaudhuri R.R."/>
            <person name="La Ragione R."/>
            <person name="Hildebrand F."/>
            <person name="Pallen M.J."/>
        </authorList>
    </citation>
    <scope>NUCLEOTIDE SEQUENCE</scope>
    <source>
        <strain evidence="2">316</strain>
    </source>
</reference>
<feature type="transmembrane region" description="Helical" evidence="1">
    <location>
        <begin position="45"/>
        <end position="63"/>
    </location>
</feature>
<organism evidence="2 3">
    <name type="scientific">Methylorubrum populi</name>
    <dbReference type="NCBI Taxonomy" id="223967"/>
    <lineage>
        <taxon>Bacteria</taxon>
        <taxon>Pseudomonadati</taxon>
        <taxon>Pseudomonadota</taxon>
        <taxon>Alphaproteobacteria</taxon>
        <taxon>Hyphomicrobiales</taxon>
        <taxon>Methylobacteriaceae</taxon>
        <taxon>Methylorubrum</taxon>
    </lineage>
</organism>
<keyword evidence="1" id="KW-0472">Membrane</keyword>
<dbReference type="AlphaFoldDB" id="A0A921E1L5"/>
<gene>
    <name evidence="2" type="ORF">K8W01_09330</name>
</gene>
<keyword evidence="1" id="KW-0812">Transmembrane</keyword>
<comment type="caution">
    <text evidence="2">The sequence shown here is derived from an EMBL/GenBank/DDBJ whole genome shotgun (WGS) entry which is preliminary data.</text>
</comment>
<reference evidence="2" key="2">
    <citation type="submission" date="2021-09" db="EMBL/GenBank/DDBJ databases">
        <authorList>
            <person name="Gilroy R."/>
        </authorList>
    </citation>
    <scope>NUCLEOTIDE SEQUENCE</scope>
    <source>
        <strain evidence="2">316</strain>
    </source>
</reference>
<dbReference type="Proteomes" id="UP000742631">
    <property type="component" value="Unassembled WGS sequence"/>
</dbReference>
<sequence>MTVLQAYSVSPVLRPTQGASPSARLAPAAIVTDGYRYRPIRSGRAIALAIVAAAVTPTLVWLVL</sequence>
<protein>
    <submittedName>
        <fullName evidence="2">Uncharacterized protein</fullName>
    </submittedName>
</protein>
<keyword evidence="1" id="KW-1133">Transmembrane helix</keyword>
<evidence type="ECO:0000313" key="2">
    <source>
        <dbReference type="EMBL" id="HJE23845.1"/>
    </source>
</evidence>
<accession>A0A921E1L5</accession>
<evidence type="ECO:0000313" key="3">
    <source>
        <dbReference type="Proteomes" id="UP000742631"/>
    </source>
</evidence>
<name>A0A921E1L5_9HYPH</name>
<evidence type="ECO:0000256" key="1">
    <source>
        <dbReference type="SAM" id="Phobius"/>
    </source>
</evidence>